<evidence type="ECO:0000313" key="5">
    <source>
        <dbReference type="Proteomes" id="UP000722485"/>
    </source>
</evidence>
<evidence type="ECO:0000256" key="1">
    <source>
        <dbReference type="ARBA" id="ARBA00022737"/>
    </source>
</evidence>
<dbReference type="GO" id="GO:0005634">
    <property type="term" value="C:nucleus"/>
    <property type="evidence" value="ECO:0007669"/>
    <property type="project" value="TreeGrafter"/>
</dbReference>
<protein>
    <recommendedName>
        <fullName evidence="6">Annexin ANXC4</fullName>
    </recommendedName>
</protein>
<feature type="compositionally biased region" description="Basic and acidic residues" evidence="3">
    <location>
        <begin position="103"/>
        <end position="112"/>
    </location>
</feature>
<dbReference type="GO" id="GO:0005737">
    <property type="term" value="C:cytoplasm"/>
    <property type="evidence" value="ECO:0007669"/>
    <property type="project" value="TreeGrafter"/>
</dbReference>
<dbReference type="GO" id="GO:0001786">
    <property type="term" value="F:phosphatidylserine binding"/>
    <property type="evidence" value="ECO:0007669"/>
    <property type="project" value="TreeGrafter"/>
</dbReference>
<dbReference type="AlphaFoldDB" id="A0A9P5H053"/>
<dbReference type="GO" id="GO:0005886">
    <property type="term" value="C:plasma membrane"/>
    <property type="evidence" value="ECO:0007669"/>
    <property type="project" value="TreeGrafter"/>
</dbReference>
<feature type="compositionally biased region" description="Basic and acidic residues" evidence="3">
    <location>
        <begin position="467"/>
        <end position="483"/>
    </location>
</feature>
<evidence type="ECO:0008006" key="6">
    <source>
        <dbReference type="Google" id="ProtNLM"/>
    </source>
</evidence>
<dbReference type="GO" id="GO:0012506">
    <property type="term" value="C:vesicle membrane"/>
    <property type="evidence" value="ECO:0007669"/>
    <property type="project" value="TreeGrafter"/>
</dbReference>
<dbReference type="PANTHER" id="PTHR10502">
    <property type="entry name" value="ANNEXIN"/>
    <property type="match status" value="1"/>
</dbReference>
<dbReference type="Proteomes" id="UP000722485">
    <property type="component" value="Unassembled WGS sequence"/>
</dbReference>
<dbReference type="InterPro" id="IPR018502">
    <property type="entry name" value="Annexin_repeat"/>
</dbReference>
<feature type="compositionally biased region" description="Basic and acidic residues" evidence="3">
    <location>
        <begin position="124"/>
        <end position="230"/>
    </location>
</feature>
<feature type="compositionally biased region" description="Basic and acidic residues" evidence="3">
    <location>
        <begin position="309"/>
        <end position="355"/>
    </location>
</feature>
<feature type="compositionally biased region" description="Basic and acidic residues" evidence="3">
    <location>
        <begin position="532"/>
        <end position="544"/>
    </location>
</feature>
<evidence type="ECO:0000313" key="4">
    <source>
        <dbReference type="EMBL" id="KAF7544907.1"/>
    </source>
</evidence>
<gene>
    <name evidence="4" type="ORF">G7Z17_g9592</name>
</gene>
<comment type="caution">
    <text evidence="4">The sequence shown here is derived from an EMBL/GenBank/DDBJ whole genome shotgun (WGS) entry which is preliminary data.</text>
</comment>
<name>A0A9P5H053_9HYPO</name>
<feature type="compositionally biased region" description="Basic and acidic residues" evidence="3">
    <location>
        <begin position="250"/>
        <end position="265"/>
    </location>
</feature>
<evidence type="ECO:0000256" key="2">
    <source>
        <dbReference type="ARBA" id="ARBA00023216"/>
    </source>
</evidence>
<organism evidence="4 5">
    <name type="scientific">Cylindrodendrum hubeiense</name>
    <dbReference type="NCBI Taxonomy" id="595255"/>
    <lineage>
        <taxon>Eukaryota</taxon>
        <taxon>Fungi</taxon>
        <taxon>Dikarya</taxon>
        <taxon>Ascomycota</taxon>
        <taxon>Pezizomycotina</taxon>
        <taxon>Sordariomycetes</taxon>
        <taxon>Hypocreomycetidae</taxon>
        <taxon>Hypocreales</taxon>
        <taxon>Nectriaceae</taxon>
        <taxon>Cylindrodendrum</taxon>
    </lineage>
</organism>
<proteinExistence type="predicted"/>
<dbReference type="PANTHER" id="PTHR10502:SF107">
    <property type="entry name" value="ANNEXIN ANXC4 (AFU_ORTHOLOGUE AFUA_3G07020)"/>
    <property type="match status" value="1"/>
</dbReference>
<keyword evidence="5" id="KW-1185">Reference proteome</keyword>
<feature type="compositionally biased region" description="Basic and acidic residues" evidence="3">
    <location>
        <begin position="441"/>
        <end position="451"/>
    </location>
</feature>
<dbReference type="InterPro" id="IPR037104">
    <property type="entry name" value="Annexin_sf"/>
</dbReference>
<keyword evidence="1" id="KW-0677">Repeat</keyword>
<dbReference type="OrthoDB" id="2134400at2759"/>
<feature type="region of interest" description="Disordered" evidence="3">
    <location>
        <begin position="1"/>
        <end position="553"/>
    </location>
</feature>
<dbReference type="GO" id="GO:0005544">
    <property type="term" value="F:calcium-dependent phospholipid binding"/>
    <property type="evidence" value="ECO:0007669"/>
    <property type="project" value="InterPro"/>
</dbReference>
<feature type="compositionally biased region" description="Pro residues" evidence="3">
    <location>
        <begin position="273"/>
        <end position="282"/>
    </location>
</feature>
<dbReference type="GO" id="GO:0005509">
    <property type="term" value="F:calcium ion binding"/>
    <property type="evidence" value="ECO:0007669"/>
    <property type="project" value="InterPro"/>
</dbReference>
<feature type="compositionally biased region" description="Basic residues" evidence="3">
    <location>
        <begin position="10"/>
        <end position="21"/>
    </location>
</feature>
<dbReference type="SUPFAM" id="SSF47874">
    <property type="entry name" value="Annexin"/>
    <property type="match status" value="1"/>
</dbReference>
<feature type="compositionally biased region" description="Low complexity" evidence="3">
    <location>
        <begin position="601"/>
        <end position="610"/>
    </location>
</feature>
<dbReference type="EMBL" id="JAANBB010000279">
    <property type="protein sequence ID" value="KAF7544907.1"/>
    <property type="molecule type" value="Genomic_DNA"/>
</dbReference>
<keyword evidence="2" id="KW-0041">Annexin</keyword>
<reference evidence="4" key="1">
    <citation type="submission" date="2020-03" db="EMBL/GenBank/DDBJ databases">
        <title>Draft Genome Sequence of Cylindrodendrum hubeiense.</title>
        <authorList>
            <person name="Buettner E."/>
            <person name="Kellner H."/>
        </authorList>
    </citation>
    <scope>NUCLEOTIDE SEQUENCE</scope>
    <source>
        <strain evidence="4">IHI 201604</strain>
    </source>
</reference>
<sequence>MSLYPEDRSRKGRSQSRSRDRRSKDEPAAEPPVSYADVREPTYVYPEDDFEDRFKGRSDVKASGALPYPEEGGIDSMLPGSQGLYSYDAQQPTYKTASPALDPPHRSSRDKVGGGLLPGAFPEDEPRGRGKDEEPRIHSADPRDNTYESRREDKYSSRRDEKYDDRREDTHGGRYEDKYGDRYEDKHDSHRDDKHDSRRDDKHDSRREDKPEARQEDKHDNRREEEDSKFKFLPQKYSRWLATGSSSHSSDQDNEKDKKDRRSGEDDLAYGKPPVPKRPPPGNDDLAYGKATGVATSVSHALTPYGSHAPHEEHADERHDKRDDKHDERRYETYEDRRKETHEETRDDKYEDRRTGSARFQDTYDDPYDERLHEQYEQKHNEKYDDWRDDPRDEWRDENRPSKYGDRHDSPDRRRPVADYDTRRYESPEEGRRHSPSAEARSSRRRGDSILKDPASSSANVLTVEPGSRDRERSRDRRKEKSSSTRGSSDLLTVDSGSRKRDKSKSRDKSRERSRDRRRDKSPAPDMLSVDTGRRERSRSRDGRGSSSLGVDTGRLAGMSLATAPGSPLLESYYGTYQDCSPMPSPLLIATQNSGDDARGLEPLSPLSSDLEGDSKKRSRRARFHDPEDITSQLAQALRGSKRPDTRPLIEILPSLTHEQVMELRAEYKRLVKTGSDRKGVNVAKHIRARLKDEDPLLMKACYSVALGMWESEAYWANFWYQGDKTRRELLIESLMGRTNEEIRYIKDAFSDKKYDNSLTKCMKTELKEDKFKKAVLMVLEERRMEEYDGYGRQIPIDYELVAHDASELRHAVKSDKGGESTMIGIVVQRSESHLSAVLREYEHHYRSNFARDALKKSGNLVGELLAHILNGVINRPVRDALLLHHAITGSRKDGLRRELLISRLVRYHWDPPHMRSVKQAYRERYGKGLSEAVREATSGEWGLFCRELCIARTPDDVRRFEKVAIRRGHNPLTTSHAVEKGIRI</sequence>
<dbReference type="Pfam" id="PF00191">
    <property type="entry name" value="Annexin"/>
    <property type="match status" value="1"/>
</dbReference>
<accession>A0A9P5H053</accession>
<feature type="compositionally biased region" description="Basic and acidic residues" evidence="3">
    <location>
        <begin position="369"/>
        <end position="433"/>
    </location>
</feature>
<feature type="compositionally biased region" description="Basic and acidic residues" evidence="3">
    <location>
        <begin position="505"/>
        <end position="523"/>
    </location>
</feature>
<feature type="region of interest" description="Disordered" evidence="3">
    <location>
        <begin position="587"/>
        <end position="631"/>
    </location>
</feature>
<dbReference type="Gene3D" id="1.10.220.10">
    <property type="entry name" value="Annexin"/>
    <property type="match status" value="3"/>
</dbReference>
<evidence type="ECO:0000256" key="3">
    <source>
        <dbReference type="SAM" id="MobiDB-lite"/>
    </source>
</evidence>
<dbReference type="PROSITE" id="PS51897">
    <property type="entry name" value="ANNEXIN_2"/>
    <property type="match status" value="1"/>
</dbReference>